<dbReference type="RefSeq" id="WP_130507794.1">
    <property type="nucleotide sequence ID" value="NZ_SHKY01000001.1"/>
</dbReference>
<evidence type="ECO:0008006" key="4">
    <source>
        <dbReference type="Google" id="ProtNLM"/>
    </source>
</evidence>
<feature type="region of interest" description="Disordered" evidence="1">
    <location>
        <begin position="109"/>
        <end position="128"/>
    </location>
</feature>
<evidence type="ECO:0000313" key="2">
    <source>
        <dbReference type="EMBL" id="RZU48572.1"/>
    </source>
</evidence>
<organism evidence="2 3">
    <name type="scientific">Krasilnikovia cinnamomea</name>
    <dbReference type="NCBI Taxonomy" id="349313"/>
    <lineage>
        <taxon>Bacteria</taxon>
        <taxon>Bacillati</taxon>
        <taxon>Actinomycetota</taxon>
        <taxon>Actinomycetes</taxon>
        <taxon>Micromonosporales</taxon>
        <taxon>Micromonosporaceae</taxon>
        <taxon>Krasilnikovia</taxon>
    </lineage>
</organism>
<dbReference type="OrthoDB" id="3404294at2"/>
<evidence type="ECO:0000313" key="3">
    <source>
        <dbReference type="Proteomes" id="UP000292564"/>
    </source>
</evidence>
<dbReference type="Proteomes" id="UP000292564">
    <property type="component" value="Unassembled WGS sequence"/>
</dbReference>
<dbReference type="AlphaFoldDB" id="A0A4Q7ZD14"/>
<name>A0A4Q7ZD14_9ACTN</name>
<evidence type="ECO:0000256" key="1">
    <source>
        <dbReference type="SAM" id="MobiDB-lite"/>
    </source>
</evidence>
<proteinExistence type="predicted"/>
<reference evidence="2 3" key="1">
    <citation type="submission" date="2019-02" db="EMBL/GenBank/DDBJ databases">
        <title>Sequencing the genomes of 1000 actinobacteria strains.</title>
        <authorList>
            <person name="Klenk H.-P."/>
        </authorList>
    </citation>
    <scope>NUCLEOTIDE SEQUENCE [LARGE SCALE GENOMIC DNA]</scope>
    <source>
        <strain evidence="2 3">DSM 45162</strain>
    </source>
</reference>
<accession>A0A4Q7ZD14</accession>
<dbReference type="EMBL" id="SHKY01000001">
    <property type="protein sequence ID" value="RZU48572.1"/>
    <property type="molecule type" value="Genomic_DNA"/>
</dbReference>
<comment type="caution">
    <text evidence="2">The sequence shown here is derived from an EMBL/GenBank/DDBJ whole genome shotgun (WGS) entry which is preliminary data.</text>
</comment>
<sequence>MAEPLLIVDGANVVGSVPDGWWRDRAAAAVRLRERLAPLAAAGLPDLPAPVEVVLVVEGKARDIPAADTVRVERAAGSGDDTIVDLVGAAQPGRRVIVVTADRELRARVSSLGAETRGPSTLPRPDPR</sequence>
<protein>
    <recommendedName>
        <fullName evidence="4">NTP pyrophosphohydrolase</fullName>
    </recommendedName>
</protein>
<keyword evidence="3" id="KW-1185">Reference proteome</keyword>
<gene>
    <name evidence="2" type="ORF">EV385_0289</name>
</gene>